<dbReference type="STRING" id="4155.A0A022REP3"/>
<dbReference type="InterPro" id="IPR011989">
    <property type="entry name" value="ARM-like"/>
</dbReference>
<reference evidence="7 8" key="1">
    <citation type="journal article" date="2013" name="Proc. Natl. Acad. Sci. U.S.A.">
        <title>Fine-scale variation in meiotic recombination in Mimulus inferred from population shotgun sequencing.</title>
        <authorList>
            <person name="Hellsten U."/>
            <person name="Wright K.M."/>
            <person name="Jenkins J."/>
            <person name="Shu S."/>
            <person name="Yuan Y."/>
            <person name="Wessler S.R."/>
            <person name="Schmutz J."/>
            <person name="Willis J.H."/>
            <person name="Rokhsar D.S."/>
        </authorList>
    </citation>
    <scope>NUCLEOTIDE SEQUENCE [LARGE SCALE GENOMIC DNA]</scope>
    <source>
        <strain evidence="8">cv. DUN x IM62</strain>
    </source>
</reference>
<keyword evidence="3 5" id="KW-0808">Transferase</keyword>
<dbReference type="FunFam" id="3.30.40.10:FF:000437">
    <property type="entry name" value="RING-type E3 ubiquitin transferase"/>
    <property type="match status" value="1"/>
</dbReference>
<dbReference type="OrthoDB" id="10064100at2759"/>
<evidence type="ECO:0000313" key="8">
    <source>
        <dbReference type="Proteomes" id="UP000030748"/>
    </source>
</evidence>
<dbReference type="GO" id="GO:0006952">
    <property type="term" value="P:defense response"/>
    <property type="evidence" value="ECO:0007669"/>
    <property type="project" value="UniProtKB-ARBA"/>
</dbReference>
<dbReference type="PANTHER" id="PTHR22849">
    <property type="entry name" value="WDSAM1 PROTEIN"/>
    <property type="match status" value="1"/>
</dbReference>
<dbReference type="OMA" id="AWCTMNA"/>
<dbReference type="eggNOG" id="ENOG502QR1A">
    <property type="taxonomic scope" value="Eukaryota"/>
</dbReference>
<sequence length="413" mass="45667">MAEIEIPPYFLCPITLDIMKDPVTVSTGITYDRESIEKWIFSDKNSICPVTKQVLIDPDLTPNITLRRFIQSWCTLNATHGVERLPTPKAPVTRSQLLKLLSDAKSSQQMQTKSLQTLRSVANQNQTNRRCMETAGVAEFLAALIVKNTHEASRSEVSEEYLSDLNKSSDEALAIIYSLRLTESGLKKALNNGDFVESLTFVMQNGSYESRAYAVMLLKSMVEVAEPSLLISLKPEFFSEVSQILSDQISQKSTKATLKVLIGTCAWGRNRIKAVEAGAVAVLVDLLLDSPEKRTCEMVLAVLDYLCQCAEGRAELMRHGAGLAVVSKKILRVSQVASERGVRILNSISRFSATHGVLMEMLQTGVVAKLCLVVQVDCGSKTKERAREMLKLHSRAWKNSSCIPSNLMSAYPS</sequence>
<comment type="catalytic activity">
    <reaction evidence="1 5">
        <text>S-ubiquitinyl-[E2 ubiquitin-conjugating enzyme]-L-cysteine + [acceptor protein]-L-lysine = [E2 ubiquitin-conjugating enzyme]-L-cysteine + N(6)-ubiquitinyl-[acceptor protein]-L-lysine.</text>
        <dbReference type="EC" id="2.3.2.27"/>
    </reaction>
</comment>
<evidence type="ECO:0000256" key="5">
    <source>
        <dbReference type="RuleBase" id="RU369093"/>
    </source>
</evidence>
<accession>A0A022REP3</accession>
<dbReference type="KEGG" id="egt:105956566"/>
<dbReference type="EMBL" id="KI630480">
    <property type="protein sequence ID" value="EYU38686.1"/>
    <property type="molecule type" value="Genomic_DNA"/>
</dbReference>
<dbReference type="GO" id="GO:0016567">
    <property type="term" value="P:protein ubiquitination"/>
    <property type="evidence" value="ECO:0007669"/>
    <property type="project" value="UniProtKB-UniRule"/>
</dbReference>
<dbReference type="Gene3D" id="3.30.40.10">
    <property type="entry name" value="Zinc/RING finger domain, C3HC4 (zinc finger)"/>
    <property type="match status" value="1"/>
</dbReference>
<gene>
    <name evidence="7" type="ORF">MIMGU_mgv1a020011mg</name>
</gene>
<dbReference type="SMART" id="SM00504">
    <property type="entry name" value="Ubox"/>
    <property type="match status" value="1"/>
</dbReference>
<evidence type="ECO:0000313" key="7">
    <source>
        <dbReference type="EMBL" id="EYU38686.1"/>
    </source>
</evidence>
<feature type="domain" description="U-box" evidence="6">
    <location>
        <begin position="5"/>
        <end position="80"/>
    </location>
</feature>
<dbReference type="InterPro" id="IPR016024">
    <property type="entry name" value="ARM-type_fold"/>
</dbReference>
<dbReference type="InterPro" id="IPR045185">
    <property type="entry name" value="PUB22/23/24-like"/>
</dbReference>
<evidence type="ECO:0000256" key="1">
    <source>
        <dbReference type="ARBA" id="ARBA00000900"/>
    </source>
</evidence>
<evidence type="ECO:0000256" key="4">
    <source>
        <dbReference type="ARBA" id="ARBA00022786"/>
    </source>
</evidence>
<dbReference type="AlphaFoldDB" id="A0A022REP3"/>
<evidence type="ECO:0000256" key="3">
    <source>
        <dbReference type="ARBA" id="ARBA00022679"/>
    </source>
</evidence>
<dbReference type="SUPFAM" id="SSF57850">
    <property type="entry name" value="RING/U-box"/>
    <property type="match status" value="1"/>
</dbReference>
<dbReference type="PANTHER" id="PTHR22849:SF132">
    <property type="entry name" value="E3 UBIQUITIN-PROTEIN LIGASE PUB23"/>
    <property type="match status" value="1"/>
</dbReference>
<comment type="function">
    <text evidence="5">Functions as an E3 ubiquitin ligase.</text>
</comment>
<dbReference type="InterPro" id="IPR003613">
    <property type="entry name" value="Ubox_domain"/>
</dbReference>
<keyword evidence="8" id="KW-1185">Reference proteome</keyword>
<dbReference type="EC" id="2.3.2.27" evidence="5"/>
<dbReference type="InterPro" id="IPR013083">
    <property type="entry name" value="Znf_RING/FYVE/PHD"/>
</dbReference>
<dbReference type="PROSITE" id="PS51698">
    <property type="entry name" value="U_BOX"/>
    <property type="match status" value="1"/>
</dbReference>
<dbReference type="SUPFAM" id="SSF48371">
    <property type="entry name" value="ARM repeat"/>
    <property type="match status" value="1"/>
</dbReference>
<dbReference type="Pfam" id="PF25598">
    <property type="entry name" value="ARM_PUB"/>
    <property type="match status" value="1"/>
</dbReference>
<keyword evidence="4 5" id="KW-0833">Ubl conjugation pathway</keyword>
<dbReference type="InterPro" id="IPR058678">
    <property type="entry name" value="ARM_PUB"/>
</dbReference>
<dbReference type="Gene3D" id="1.25.10.10">
    <property type="entry name" value="Leucine-rich Repeat Variant"/>
    <property type="match status" value="1"/>
</dbReference>
<evidence type="ECO:0000259" key="6">
    <source>
        <dbReference type="PROSITE" id="PS51698"/>
    </source>
</evidence>
<organism evidence="7 8">
    <name type="scientific">Erythranthe guttata</name>
    <name type="common">Yellow monkey flower</name>
    <name type="synonym">Mimulus guttatus</name>
    <dbReference type="NCBI Taxonomy" id="4155"/>
    <lineage>
        <taxon>Eukaryota</taxon>
        <taxon>Viridiplantae</taxon>
        <taxon>Streptophyta</taxon>
        <taxon>Embryophyta</taxon>
        <taxon>Tracheophyta</taxon>
        <taxon>Spermatophyta</taxon>
        <taxon>Magnoliopsida</taxon>
        <taxon>eudicotyledons</taxon>
        <taxon>Gunneridae</taxon>
        <taxon>Pentapetalae</taxon>
        <taxon>asterids</taxon>
        <taxon>lamiids</taxon>
        <taxon>Lamiales</taxon>
        <taxon>Phrymaceae</taxon>
        <taxon>Erythranthe</taxon>
    </lineage>
</organism>
<dbReference type="UniPathway" id="UPA00143"/>
<dbReference type="PhylomeDB" id="A0A022REP3"/>
<protein>
    <recommendedName>
        <fullName evidence="5 6">U-box domain-containing protein</fullName>
        <ecNumber evidence="5">2.3.2.27</ecNumber>
    </recommendedName>
    <alternativeName>
        <fullName evidence="5">RING-type E3 ubiquitin transferase PUB</fullName>
    </alternativeName>
</protein>
<dbReference type="GO" id="GO:0061630">
    <property type="term" value="F:ubiquitin protein ligase activity"/>
    <property type="evidence" value="ECO:0007669"/>
    <property type="project" value="UniProtKB-UniRule"/>
</dbReference>
<dbReference type="Proteomes" id="UP000030748">
    <property type="component" value="Unassembled WGS sequence"/>
</dbReference>
<name>A0A022REP3_ERYGU</name>
<dbReference type="Pfam" id="PF04564">
    <property type="entry name" value="U-box"/>
    <property type="match status" value="1"/>
</dbReference>
<evidence type="ECO:0000256" key="2">
    <source>
        <dbReference type="ARBA" id="ARBA00004906"/>
    </source>
</evidence>
<comment type="pathway">
    <text evidence="2 5">Protein modification; protein ubiquitination.</text>
</comment>
<dbReference type="InterPro" id="IPR045210">
    <property type="entry name" value="RING-Ubox_PUB"/>
</dbReference>
<proteinExistence type="predicted"/>
<dbReference type="CDD" id="cd16664">
    <property type="entry name" value="RING-Ubox_PUB"/>
    <property type="match status" value="1"/>
</dbReference>